<gene>
    <name evidence="2" type="ORF">L916_21691</name>
</gene>
<dbReference type="Gene3D" id="1.10.287.1490">
    <property type="match status" value="1"/>
</dbReference>
<sequence>NRVSAARDTISRLERRINQVERSQKPCQDLESALTTLQQERNALEVQRDELLGQLGERFMEVTDLRAERDQAQERLSNNAFLLSSALSHKRARSEPDSPA</sequence>
<reference evidence="2" key="1">
    <citation type="submission" date="2013-11" db="EMBL/GenBank/DDBJ databases">
        <title>The Genome Sequence of Phytophthora parasitica CJ05E6.</title>
        <authorList>
            <consortium name="The Broad Institute Genomics Platform"/>
            <person name="Russ C."/>
            <person name="Tyler B."/>
            <person name="Panabieres F."/>
            <person name="Shan W."/>
            <person name="Tripathy S."/>
            <person name="Grunwald N."/>
            <person name="Machado M."/>
            <person name="Johnson C.S."/>
            <person name="Arredondo F."/>
            <person name="Hong C."/>
            <person name="Coffey M."/>
            <person name="Young S.K."/>
            <person name="Zeng Q."/>
            <person name="Gargeya S."/>
            <person name="Fitzgerald M."/>
            <person name="Abouelleil A."/>
            <person name="Alvarado L."/>
            <person name="Chapman S.B."/>
            <person name="Gainer-Dewar J."/>
            <person name="Goldberg J."/>
            <person name="Griggs A."/>
            <person name="Gujja S."/>
            <person name="Hansen M."/>
            <person name="Howarth C."/>
            <person name="Imamovic A."/>
            <person name="Ireland A."/>
            <person name="Larimer J."/>
            <person name="McCowan C."/>
            <person name="Murphy C."/>
            <person name="Pearson M."/>
            <person name="Poon T.W."/>
            <person name="Priest M."/>
            <person name="Roberts A."/>
            <person name="Saif S."/>
            <person name="Shea T."/>
            <person name="Sykes S."/>
            <person name="Wortman J."/>
            <person name="Nusbaum C."/>
            <person name="Birren B."/>
        </authorList>
    </citation>
    <scope>NUCLEOTIDE SEQUENCE [LARGE SCALE GENOMIC DNA]</scope>
    <source>
        <strain evidence="2">CJ05E6</strain>
    </source>
</reference>
<proteinExistence type="predicted"/>
<dbReference type="Proteomes" id="UP000053864">
    <property type="component" value="Unassembled WGS sequence"/>
</dbReference>
<protein>
    <submittedName>
        <fullName evidence="2">Uncharacterized protein</fullName>
    </submittedName>
</protein>
<evidence type="ECO:0000256" key="1">
    <source>
        <dbReference type="SAM" id="Coils"/>
    </source>
</evidence>
<dbReference type="EMBL" id="KI676903">
    <property type="protein sequence ID" value="ETL24295.1"/>
    <property type="molecule type" value="Genomic_DNA"/>
</dbReference>
<organism evidence="2">
    <name type="scientific">Phytophthora nicotianae</name>
    <name type="common">Potato buckeye rot agent</name>
    <name type="synonym">Phytophthora parasitica</name>
    <dbReference type="NCBI Taxonomy" id="4792"/>
    <lineage>
        <taxon>Eukaryota</taxon>
        <taxon>Sar</taxon>
        <taxon>Stramenopiles</taxon>
        <taxon>Oomycota</taxon>
        <taxon>Peronosporomycetes</taxon>
        <taxon>Peronosporales</taxon>
        <taxon>Peronosporaceae</taxon>
        <taxon>Phytophthora</taxon>
    </lineage>
</organism>
<name>W2HQU2_PHYNI</name>
<evidence type="ECO:0000313" key="2">
    <source>
        <dbReference type="EMBL" id="ETL24295.1"/>
    </source>
</evidence>
<keyword evidence="1" id="KW-0175">Coiled coil</keyword>
<dbReference type="AlphaFoldDB" id="W2HQU2"/>
<feature type="non-terminal residue" evidence="2">
    <location>
        <position position="1"/>
    </location>
</feature>
<feature type="coiled-coil region" evidence="1">
    <location>
        <begin position="3"/>
        <end position="54"/>
    </location>
</feature>
<accession>W2HQU2</accession>